<evidence type="ECO:0000256" key="1">
    <source>
        <dbReference type="SAM" id="Phobius"/>
    </source>
</evidence>
<dbReference type="Proteomes" id="UP000633619">
    <property type="component" value="Unassembled WGS sequence"/>
</dbReference>
<proteinExistence type="predicted"/>
<reference evidence="2 3" key="1">
    <citation type="submission" date="2020-12" db="EMBL/GenBank/DDBJ databases">
        <title>WGS of Thermoactinomyces spp.</title>
        <authorList>
            <person name="Cheng K."/>
        </authorList>
    </citation>
    <scope>NUCLEOTIDE SEQUENCE [LARGE SCALE GENOMIC DNA]</scope>
    <source>
        <strain evidence="3">CICC 10671\DSM 43846</strain>
    </source>
</reference>
<dbReference type="AlphaFoldDB" id="A0A8I1ACG3"/>
<dbReference type="EMBL" id="JAECVW010000004">
    <property type="protein sequence ID" value="MBH8595361.1"/>
    <property type="molecule type" value="Genomic_DNA"/>
</dbReference>
<evidence type="ECO:0000313" key="3">
    <source>
        <dbReference type="Proteomes" id="UP000633619"/>
    </source>
</evidence>
<sequence length="74" mass="8439">MIPWAGADFTRPGENEKGSVERLDLMIVLFLLVLINILVAVGRQQKKAWVSMIFSTVSFLLLLVVLLFVIRMFM</sequence>
<feature type="transmembrane region" description="Helical" evidence="1">
    <location>
        <begin position="48"/>
        <end position="70"/>
    </location>
</feature>
<comment type="caution">
    <text evidence="2">The sequence shown here is derived from an EMBL/GenBank/DDBJ whole genome shotgun (WGS) entry which is preliminary data.</text>
</comment>
<keyword evidence="1" id="KW-1133">Transmembrane helix</keyword>
<name>A0A8I1ACG3_THEIN</name>
<keyword evidence="3" id="KW-1185">Reference proteome</keyword>
<dbReference type="RefSeq" id="WP_181732056.1">
    <property type="nucleotide sequence ID" value="NZ_JACEIR010000005.1"/>
</dbReference>
<evidence type="ECO:0000313" key="2">
    <source>
        <dbReference type="EMBL" id="MBH8595361.1"/>
    </source>
</evidence>
<accession>A0A8I1ACG3</accession>
<gene>
    <name evidence="2" type="ORF">I8U20_08455</name>
</gene>
<keyword evidence="1" id="KW-0812">Transmembrane</keyword>
<keyword evidence="1" id="KW-0472">Membrane</keyword>
<feature type="transmembrane region" description="Helical" evidence="1">
    <location>
        <begin position="23"/>
        <end position="42"/>
    </location>
</feature>
<protein>
    <submittedName>
        <fullName evidence="2">Uncharacterized protein</fullName>
    </submittedName>
</protein>
<organism evidence="2 3">
    <name type="scientific">Thermoactinomyces intermedius</name>
    <dbReference type="NCBI Taxonomy" id="2024"/>
    <lineage>
        <taxon>Bacteria</taxon>
        <taxon>Bacillati</taxon>
        <taxon>Bacillota</taxon>
        <taxon>Bacilli</taxon>
        <taxon>Bacillales</taxon>
        <taxon>Thermoactinomycetaceae</taxon>
        <taxon>Thermoactinomyces</taxon>
    </lineage>
</organism>